<keyword evidence="1" id="KW-0472">Membrane</keyword>
<dbReference type="Pfam" id="PF02517">
    <property type="entry name" value="Rce1-like"/>
    <property type="match status" value="1"/>
</dbReference>
<reference evidence="3 4" key="1">
    <citation type="submission" date="2015-07" db="EMBL/GenBank/DDBJ databases">
        <title>Genome sequence of Ornatilinea apprima DSM 23815.</title>
        <authorList>
            <person name="Hemp J."/>
            <person name="Ward L.M."/>
            <person name="Pace L.A."/>
            <person name="Fischer W.W."/>
        </authorList>
    </citation>
    <scope>NUCLEOTIDE SEQUENCE [LARGE SCALE GENOMIC DNA]</scope>
    <source>
        <strain evidence="3 4">P3M-1</strain>
    </source>
</reference>
<dbReference type="GO" id="GO:0004175">
    <property type="term" value="F:endopeptidase activity"/>
    <property type="evidence" value="ECO:0007669"/>
    <property type="project" value="UniProtKB-ARBA"/>
</dbReference>
<evidence type="ECO:0000313" key="4">
    <source>
        <dbReference type="Proteomes" id="UP000050417"/>
    </source>
</evidence>
<keyword evidence="4" id="KW-1185">Reference proteome</keyword>
<dbReference type="EMBL" id="LGCL01000016">
    <property type="protein sequence ID" value="KPL78657.1"/>
    <property type="molecule type" value="Genomic_DNA"/>
</dbReference>
<proteinExistence type="predicted"/>
<dbReference type="Proteomes" id="UP000050417">
    <property type="component" value="Unassembled WGS sequence"/>
</dbReference>
<keyword evidence="1" id="KW-1133">Transmembrane helix</keyword>
<dbReference type="PANTHER" id="PTHR35797">
    <property type="entry name" value="PROTEASE-RELATED"/>
    <property type="match status" value="1"/>
</dbReference>
<protein>
    <recommendedName>
        <fullName evidence="2">CAAX prenyl protease 2/Lysostaphin resistance protein A-like domain-containing protein</fullName>
    </recommendedName>
</protein>
<gene>
    <name evidence="3" type="ORF">ADN00_05205</name>
</gene>
<evidence type="ECO:0000313" key="3">
    <source>
        <dbReference type="EMBL" id="KPL78657.1"/>
    </source>
</evidence>
<dbReference type="GO" id="GO:0080120">
    <property type="term" value="P:CAAX-box protein maturation"/>
    <property type="evidence" value="ECO:0007669"/>
    <property type="project" value="UniProtKB-ARBA"/>
</dbReference>
<feature type="transmembrane region" description="Helical" evidence="1">
    <location>
        <begin position="45"/>
        <end position="67"/>
    </location>
</feature>
<dbReference type="InterPro" id="IPR042150">
    <property type="entry name" value="MmRce1-like"/>
</dbReference>
<feature type="transmembrane region" description="Helical" evidence="1">
    <location>
        <begin position="281"/>
        <end position="300"/>
    </location>
</feature>
<sequence>MVETKIDVKRIIIFLAFAFGIAWACGLVIYLTGGLVNSPVLFGNFTLALVLMATLYMGAPMLANILTRLVTREGWADAKLRPQFKRGWPYWLAMWFLPGILTIIGAGVFFLIFPQFFDPELTQLTAMLEASAAAAGQAMPPINPWLIVLVQSVQGLLISPLINGLFTFGEEFGWRAYLQPKLMPLGGRKAMLLMGLIWGVWHAPAILMGHNYGLNYPGAPWLGPLAMIWFCFVIGTMLGWATLKAGSVWPAVIGHAAINGIAAIGALFIQGNPNPLLGPTPVGLVASIGFSLLTLVLFLLPNGLKETELNS</sequence>
<dbReference type="PANTHER" id="PTHR35797:SF1">
    <property type="entry name" value="PROTEASE"/>
    <property type="match status" value="1"/>
</dbReference>
<feature type="domain" description="CAAX prenyl protease 2/Lysostaphin resistance protein A-like" evidence="2">
    <location>
        <begin position="165"/>
        <end position="260"/>
    </location>
</feature>
<dbReference type="InterPro" id="IPR003675">
    <property type="entry name" value="Rce1/LyrA-like_dom"/>
</dbReference>
<feature type="transmembrane region" description="Helical" evidence="1">
    <location>
        <begin position="145"/>
        <end position="169"/>
    </location>
</feature>
<evidence type="ECO:0000259" key="2">
    <source>
        <dbReference type="Pfam" id="PF02517"/>
    </source>
</evidence>
<organism evidence="3 4">
    <name type="scientific">Ornatilinea apprima</name>
    <dbReference type="NCBI Taxonomy" id="1134406"/>
    <lineage>
        <taxon>Bacteria</taxon>
        <taxon>Bacillati</taxon>
        <taxon>Chloroflexota</taxon>
        <taxon>Anaerolineae</taxon>
        <taxon>Anaerolineales</taxon>
        <taxon>Anaerolineaceae</taxon>
        <taxon>Ornatilinea</taxon>
    </lineage>
</organism>
<feature type="transmembrane region" description="Helical" evidence="1">
    <location>
        <begin position="88"/>
        <end position="113"/>
    </location>
</feature>
<keyword evidence="1" id="KW-0812">Transmembrane</keyword>
<evidence type="ECO:0000256" key="1">
    <source>
        <dbReference type="SAM" id="Phobius"/>
    </source>
</evidence>
<feature type="transmembrane region" description="Helical" evidence="1">
    <location>
        <begin position="221"/>
        <end position="241"/>
    </location>
</feature>
<feature type="transmembrane region" description="Helical" evidence="1">
    <location>
        <begin position="12"/>
        <end position="33"/>
    </location>
</feature>
<feature type="transmembrane region" description="Helical" evidence="1">
    <location>
        <begin position="248"/>
        <end position="269"/>
    </location>
</feature>
<feature type="transmembrane region" description="Helical" evidence="1">
    <location>
        <begin position="190"/>
        <end position="209"/>
    </location>
</feature>
<comment type="caution">
    <text evidence="3">The sequence shown here is derived from an EMBL/GenBank/DDBJ whole genome shotgun (WGS) entry which is preliminary data.</text>
</comment>
<dbReference type="STRING" id="1134406.ADN00_05205"/>
<dbReference type="AlphaFoldDB" id="A0A0P6Y005"/>
<accession>A0A0P6Y005</accession>
<dbReference type="OrthoDB" id="9777755at2"/>
<name>A0A0P6Y005_9CHLR</name>